<comment type="caution">
    <text evidence="1">The sequence shown here is derived from an EMBL/GenBank/DDBJ whole genome shotgun (WGS) entry which is preliminary data.</text>
</comment>
<evidence type="ECO:0008006" key="3">
    <source>
        <dbReference type="Google" id="ProtNLM"/>
    </source>
</evidence>
<dbReference type="AlphaFoldDB" id="A0AAV0X2C5"/>
<keyword evidence="2" id="KW-1185">Reference proteome</keyword>
<organism evidence="1 2">
    <name type="scientific">Macrosiphum euphorbiae</name>
    <name type="common">potato aphid</name>
    <dbReference type="NCBI Taxonomy" id="13131"/>
    <lineage>
        <taxon>Eukaryota</taxon>
        <taxon>Metazoa</taxon>
        <taxon>Ecdysozoa</taxon>
        <taxon>Arthropoda</taxon>
        <taxon>Hexapoda</taxon>
        <taxon>Insecta</taxon>
        <taxon>Pterygota</taxon>
        <taxon>Neoptera</taxon>
        <taxon>Paraneoptera</taxon>
        <taxon>Hemiptera</taxon>
        <taxon>Sternorrhyncha</taxon>
        <taxon>Aphidomorpha</taxon>
        <taxon>Aphidoidea</taxon>
        <taxon>Aphididae</taxon>
        <taxon>Macrosiphini</taxon>
        <taxon>Macrosiphum</taxon>
    </lineage>
</organism>
<dbReference type="EMBL" id="CARXXK010000003">
    <property type="protein sequence ID" value="CAI6362317.1"/>
    <property type="molecule type" value="Genomic_DNA"/>
</dbReference>
<protein>
    <recommendedName>
        <fullName evidence="3">Endonuclease/exonuclease/phosphatase domain-containing protein</fullName>
    </recommendedName>
</protein>
<dbReference type="Proteomes" id="UP001160148">
    <property type="component" value="Unassembled WGS sequence"/>
</dbReference>
<name>A0AAV0X2C5_9HEMI</name>
<evidence type="ECO:0000313" key="2">
    <source>
        <dbReference type="Proteomes" id="UP001160148"/>
    </source>
</evidence>
<proteinExistence type="predicted"/>
<accession>A0AAV0X2C5</accession>
<gene>
    <name evidence="1" type="ORF">MEUPH1_LOCUS17399</name>
</gene>
<evidence type="ECO:0000313" key="1">
    <source>
        <dbReference type="EMBL" id="CAI6362317.1"/>
    </source>
</evidence>
<sequence length="120" mass="13878">MCASHVKLEDGSELMMIVVYISPNKKINYIISFLHERLFPYSHRGSIIFKTNKDKLPLILAGDFNVNFAKDESTPLITFLQEEFQLQINNFCNILQLPSANCHSNTVVRGNIECHYYRSH</sequence>
<reference evidence="1 2" key="1">
    <citation type="submission" date="2023-01" db="EMBL/GenBank/DDBJ databases">
        <authorList>
            <person name="Whitehead M."/>
        </authorList>
    </citation>
    <scope>NUCLEOTIDE SEQUENCE [LARGE SCALE GENOMIC DNA]</scope>
</reference>